<dbReference type="NCBIfam" id="TIGR00278">
    <property type="entry name" value="membrane protein insertion efficiency factor YidD"/>
    <property type="match status" value="1"/>
</dbReference>
<evidence type="ECO:0000313" key="3">
    <source>
        <dbReference type="Proteomes" id="UP000092498"/>
    </source>
</evidence>
<comment type="subcellular location">
    <subcellularLocation>
        <location evidence="1">Cell membrane</location>
        <topology evidence="1">Peripheral membrane protein</topology>
        <orientation evidence="1">Cytoplasmic side</orientation>
    </subcellularLocation>
</comment>
<comment type="function">
    <text evidence="1">Could be involved in insertion of integral membrane proteins into the membrane.</text>
</comment>
<dbReference type="InParanoid" id="A0A1B1AF92"/>
<dbReference type="Proteomes" id="UP000092498">
    <property type="component" value="Chromosome"/>
</dbReference>
<proteinExistence type="inferred from homology"/>
<protein>
    <recommendedName>
        <fullName evidence="1">Putative membrane protein insertion efficiency factor</fullName>
    </recommendedName>
</protein>
<keyword evidence="3" id="KW-1185">Reference proteome</keyword>
<evidence type="ECO:0000313" key="2">
    <source>
        <dbReference type="EMBL" id="ANP45222.1"/>
    </source>
</evidence>
<accession>A0A1B1AF92</accession>
<dbReference type="PANTHER" id="PTHR33383:SF1">
    <property type="entry name" value="MEMBRANE PROTEIN INSERTION EFFICIENCY FACTOR-RELATED"/>
    <property type="match status" value="1"/>
</dbReference>
<comment type="similarity">
    <text evidence="1">Belongs to the UPF0161 family.</text>
</comment>
<organism evidence="2 3">
    <name type="scientific">Candidatus Viadribacter manganicus</name>
    <dbReference type="NCBI Taxonomy" id="1759059"/>
    <lineage>
        <taxon>Bacteria</taxon>
        <taxon>Pseudomonadati</taxon>
        <taxon>Pseudomonadota</taxon>
        <taxon>Alphaproteobacteria</taxon>
        <taxon>Hyphomonadales</taxon>
        <taxon>Hyphomonadaceae</taxon>
        <taxon>Candidatus Viadribacter</taxon>
    </lineage>
</organism>
<dbReference type="InterPro" id="IPR002696">
    <property type="entry name" value="Membr_insert_effic_factor_YidD"/>
</dbReference>
<gene>
    <name evidence="2" type="ORF">ATE48_04460</name>
</gene>
<evidence type="ECO:0000256" key="1">
    <source>
        <dbReference type="HAMAP-Rule" id="MF_00386"/>
    </source>
</evidence>
<dbReference type="Pfam" id="PF01809">
    <property type="entry name" value="YidD"/>
    <property type="match status" value="1"/>
</dbReference>
<keyword evidence="1" id="KW-1003">Cell membrane</keyword>
<reference evidence="2 3" key="1">
    <citation type="submission" date="2015-11" db="EMBL/GenBank/DDBJ databases">
        <title>Whole-Genome Sequence of Candidatus Oderbacter manganicum from the National Park Lower Oder Valley, Germany.</title>
        <authorList>
            <person name="Braun B."/>
            <person name="Liere K."/>
            <person name="Szewzyk U."/>
        </authorList>
    </citation>
    <scope>NUCLEOTIDE SEQUENCE [LARGE SCALE GENOMIC DNA]</scope>
    <source>
        <strain evidence="2 3">OTSz_A_272</strain>
    </source>
</reference>
<dbReference type="OrthoDB" id="9801753at2"/>
<name>A0A1B1AF92_9PROT</name>
<dbReference type="HAMAP" id="MF_00386">
    <property type="entry name" value="UPF0161_YidD"/>
    <property type="match status" value="1"/>
</dbReference>
<dbReference type="RefSeq" id="WP_066768212.1">
    <property type="nucleotide sequence ID" value="NZ_CP013244.1"/>
</dbReference>
<dbReference type="GO" id="GO:0005886">
    <property type="term" value="C:plasma membrane"/>
    <property type="evidence" value="ECO:0007669"/>
    <property type="project" value="UniProtKB-SubCell"/>
</dbReference>
<keyword evidence="1" id="KW-0472">Membrane</keyword>
<dbReference type="SMART" id="SM01234">
    <property type="entry name" value="Haemolytic"/>
    <property type="match status" value="1"/>
</dbReference>
<dbReference type="STRING" id="1759059.ATE48_04460"/>
<sequence>MSPSIPARGLLGLIQLYKWTLSPLIGNACRYRPTCSSYAADSVRMHGAWAGSWMAGARLCRCSPWGGHGWDPAPSEIKKNSWWRPWRYGDWKGGYRAPPEAIELDKSKS</sequence>
<dbReference type="FunCoup" id="A0A1B1AF92">
    <property type="interactions" value="286"/>
</dbReference>
<dbReference type="EMBL" id="CP013244">
    <property type="protein sequence ID" value="ANP45222.1"/>
    <property type="molecule type" value="Genomic_DNA"/>
</dbReference>
<dbReference type="PANTHER" id="PTHR33383">
    <property type="entry name" value="MEMBRANE PROTEIN INSERTION EFFICIENCY FACTOR-RELATED"/>
    <property type="match status" value="1"/>
</dbReference>
<dbReference type="KEGG" id="cbot:ATE48_04460"/>
<dbReference type="AlphaFoldDB" id="A0A1B1AF92"/>